<comment type="similarity">
    <text evidence="1">Belongs to the 'phage' integrase family.</text>
</comment>
<dbReference type="InterPro" id="IPR002104">
    <property type="entry name" value="Integrase_catalytic"/>
</dbReference>
<dbReference type="Pfam" id="PF22022">
    <property type="entry name" value="Phage_int_M"/>
    <property type="match status" value="1"/>
</dbReference>
<reference evidence="8" key="1">
    <citation type="submission" date="2023-06" db="EMBL/GenBank/DDBJ databases">
        <title>Phylogenetic Diversity of Rhizobium strains.</title>
        <authorList>
            <person name="Moura F.T."/>
            <person name="Helene L.C.F."/>
            <person name="Hungria M."/>
        </authorList>
    </citation>
    <scope>NUCLEOTIDE SEQUENCE</scope>
    <source>
        <strain evidence="8">CCGE526</strain>
    </source>
</reference>
<accession>A0ABT7JPZ8</accession>
<dbReference type="RefSeq" id="WP_285867270.1">
    <property type="nucleotide sequence ID" value="NZ_JARFYM010000003.1"/>
</dbReference>
<dbReference type="InterPro" id="IPR050808">
    <property type="entry name" value="Phage_Integrase"/>
</dbReference>
<evidence type="ECO:0000313" key="9">
    <source>
        <dbReference type="Proteomes" id="UP001172645"/>
    </source>
</evidence>
<dbReference type="InterPro" id="IPR038488">
    <property type="entry name" value="Integrase_DNA-bd_sf"/>
</dbReference>
<feature type="domain" description="Tyr recombinase" evidence="6">
    <location>
        <begin position="205"/>
        <end position="375"/>
    </location>
</feature>
<keyword evidence="9" id="KW-1185">Reference proteome</keyword>
<dbReference type="InterPro" id="IPR044068">
    <property type="entry name" value="CB"/>
</dbReference>
<dbReference type="Gene3D" id="1.10.443.10">
    <property type="entry name" value="Intergrase catalytic core"/>
    <property type="match status" value="1"/>
</dbReference>
<dbReference type="InterPro" id="IPR053876">
    <property type="entry name" value="Phage_int_M"/>
</dbReference>
<sequence>MPLLSQDYVIRYKLPPEKTQAELRDTKLTGFWMRVRRRSDGTLIKAFMIDHLVALSDGRKVRRKVSIGDAALFHADKARIEAQRLLQAVKRGDDPRGEKAARKSRMTFDMLVEQYREKRLARRKPATRKDYEGRIRRVLLPYFKGRFADDVTTAMVIDCHHKHRRTPTEANRALAVLSAMMQFAISQGVRRDNPCLGVERYSETAKDTWLNEQELPMFIAALGEVETPVGELLRFLAVTGWRVSEARLLDWADVDLPRMLVRLPDSKIGAIDRPLSADAAMIVDQQPHRSGFVFSTTNGRRPVGYKQTRDTLAAVCKKAEVATLTPHGLRHTFATWAALAGASAHELRDAGGWRTLAMTNRYVSRAETLGRAGAEKAARAINIFAKPTADVLKLKT</sequence>
<dbReference type="Pfam" id="PF00589">
    <property type="entry name" value="Phage_integrase"/>
    <property type="match status" value="1"/>
</dbReference>
<evidence type="ECO:0000256" key="2">
    <source>
        <dbReference type="ARBA" id="ARBA00022908"/>
    </source>
</evidence>
<feature type="domain" description="Core-binding (CB)" evidence="7">
    <location>
        <begin position="106"/>
        <end position="185"/>
    </location>
</feature>
<dbReference type="PROSITE" id="PS51900">
    <property type="entry name" value="CB"/>
    <property type="match status" value="1"/>
</dbReference>
<organism evidence="8 9">
    <name type="scientific">Rhizobium mayense</name>
    <dbReference type="NCBI Taxonomy" id="1312184"/>
    <lineage>
        <taxon>Bacteria</taxon>
        <taxon>Pseudomonadati</taxon>
        <taxon>Pseudomonadota</taxon>
        <taxon>Alphaproteobacteria</taxon>
        <taxon>Hyphomicrobiales</taxon>
        <taxon>Rhizobiaceae</taxon>
        <taxon>Rhizobium/Agrobacterium group</taxon>
        <taxon>Rhizobium</taxon>
    </lineage>
</organism>
<dbReference type="CDD" id="cd00796">
    <property type="entry name" value="INT_Rci_Hp1_C"/>
    <property type="match status" value="1"/>
</dbReference>
<evidence type="ECO:0000259" key="6">
    <source>
        <dbReference type="PROSITE" id="PS51898"/>
    </source>
</evidence>
<dbReference type="InterPro" id="IPR013762">
    <property type="entry name" value="Integrase-like_cat_sf"/>
</dbReference>
<protein>
    <submittedName>
        <fullName evidence="8">Site-specific integrase</fullName>
    </submittedName>
</protein>
<dbReference type="EMBL" id="JARFYM010000003">
    <property type="protein sequence ID" value="MDL2398421.1"/>
    <property type="molecule type" value="Genomic_DNA"/>
</dbReference>
<evidence type="ECO:0000256" key="3">
    <source>
        <dbReference type="ARBA" id="ARBA00023125"/>
    </source>
</evidence>
<dbReference type="Proteomes" id="UP001172645">
    <property type="component" value="Unassembled WGS sequence"/>
</dbReference>
<proteinExistence type="inferred from homology"/>
<evidence type="ECO:0000313" key="8">
    <source>
        <dbReference type="EMBL" id="MDL2398421.1"/>
    </source>
</evidence>
<dbReference type="InterPro" id="IPR010998">
    <property type="entry name" value="Integrase_recombinase_N"/>
</dbReference>
<dbReference type="PANTHER" id="PTHR30629">
    <property type="entry name" value="PROPHAGE INTEGRASE"/>
    <property type="match status" value="1"/>
</dbReference>
<name>A0ABT7JPZ8_9HYPH</name>
<dbReference type="PANTHER" id="PTHR30629:SF2">
    <property type="entry name" value="PROPHAGE INTEGRASE INTS-RELATED"/>
    <property type="match status" value="1"/>
</dbReference>
<dbReference type="SUPFAM" id="SSF56349">
    <property type="entry name" value="DNA breaking-rejoining enzymes"/>
    <property type="match status" value="1"/>
</dbReference>
<dbReference type="Gene3D" id="3.30.160.390">
    <property type="entry name" value="Integrase, DNA-binding domain"/>
    <property type="match status" value="1"/>
</dbReference>
<dbReference type="Gene3D" id="1.10.150.130">
    <property type="match status" value="1"/>
</dbReference>
<evidence type="ECO:0000259" key="7">
    <source>
        <dbReference type="PROSITE" id="PS51900"/>
    </source>
</evidence>
<evidence type="ECO:0000256" key="1">
    <source>
        <dbReference type="ARBA" id="ARBA00008857"/>
    </source>
</evidence>
<evidence type="ECO:0000256" key="5">
    <source>
        <dbReference type="PROSITE-ProRule" id="PRU01248"/>
    </source>
</evidence>
<keyword evidence="3 5" id="KW-0238">DNA-binding</keyword>
<dbReference type="PROSITE" id="PS51898">
    <property type="entry name" value="TYR_RECOMBINASE"/>
    <property type="match status" value="1"/>
</dbReference>
<dbReference type="InterPro" id="IPR011010">
    <property type="entry name" value="DNA_brk_join_enz"/>
</dbReference>
<evidence type="ECO:0000256" key="4">
    <source>
        <dbReference type="ARBA" id="ARBA00023172"/>
    </source>
</evidence>
<keyword evidence="4" id="KW-0233">DNA recombination</keyword>
<gene>
    <name evidence="8" type="ORF">PY649_05870</name>
</gene>
<comment type="caution">
    <text evidence="8">The sequence shown here is derived from an EMBL/GenBank/DDBJ whole genome shotgun (WGS) entry which is preliminary data.</text>
</comment>
<keyword evidence="2" id="KW-0229">DNA integration</keyword>